<reference evidence="3 4" key="1">
    <citation type="submission" date="2019-05" db="EMBL/GenBank/DDBJ databases">
        <title>A Chromosome-scale Meerkat (S. suricatta) Genome Assembly.</title>
        <authorList>
            <person name="Dudchenko O."/>
            <person name="Lieberman Aiden E."/>
            <person name="Tung J."/>
            <person name="Barreiro L.B."/>
            <person name="Clutton-Brock T.H."/>
        </authorList>
    </citation>
    <scope>NUCLEOTIDE SEQUENCE [LARGE SCALE GENOMIC DNA]</scope>
</reference>
<evidence type="ECO:0000256" key="1">
    <source>
        <dbReference type="ARBA" id="ARBA00022679"/>
    </source>
</evidence>
<name>A0A673UFZ4_SURSU</name>
<dbReference type="AlphaFoldDB" id="A0A673UFZ4"/>
<keyword evidence="2" id="KW-0548">Nucleotidyltransferase</keyword>
<keyword evidence="1" id="KW-0808">Transferase</keyword>
<sequence>MSQDGASRFQNVIQQQLELSLKKKLEKIPQHHHMRKGFKILGINVPTRQFLSVKTTSDLLLVTSNLTALTQAL</sequence>
<accession>A0A673UFZ4</accession>
<evidence type="ECO:0000313" key="4">
    <source>
        <dbReference type="Proteomes" id="UP000472268"/>
    </source>
</evidence>
<keyword evidence="4" id="KW-1185">Reference proteome</keyword>
<reference evidence="3" key="2">
    <citation type="submission" date="2025-08" db="UniProtKB">
        <authorList>
            <consortium name="Ensembl"/>
        </authorList>
    </citation>
    <scope>IDENTIFICATION</scope>
</reference>
<reference evidence="3" key="3">
    <citation type="submission" date="2025-09" db="UniProtKB">
        <authorList>
            <consortium name="Ensembl"/>
        </authorList>
    </citation>
    <scope>IDENTIFICATION</scope>
</reference>
<protein>
    <submittedName>
        <fullName evidence="3">Uncharacterized protein</fullName>
    </submittedName>
</protein>
<dbReference type="InterPro" id="IPR002618">
    <property type="entry name" value="UDPGP_fam"/>
</dbReference>
<dbReference type="Ensembl" id="ENSSSUT00005023077.1">
    <property type="protein sequence ID" value="ENSSSUP00005020185.1"/>
    <property type="gene ID" value="ENSSSUG00005013070.1"/>
</dbReference>
<organism evidence="3 4">
    <name type="scientific">Suricata suricatta</name>
    <name type="common">Meerkat</name>
    <dbReference type="NCBI Taxonomy" id="37032"/>
    <lineage>
        <taxon>Eukaryota</taxon>
        <taxon>Metazoa</taxon>
        <taxon>Chordata</taxon>
        <taxon>Craniata</taxon>
        <taxon>Vertebrata</taxon>
        <taxon>Euteleostomi</taxon>
        <taxon>Mammalia</taxon>
        <taxon>Eutheria</taxon>
        <taxon>Laurasiatheria</taxon>
        <taxon>Carnivora</taxon>
        <taxon>Feliformia</taxon>
        <taxon>Herpestidae</taxon>
        <taxon>Suricata</taxon>
    </lineage>
</organism>
<dbReference type="Proteomes" id="UP000472268">
    <property type="component" value="Chromosome 12"/>
</dbReference>
<dbReference type="GO" id="GO:0070569">
    <property type="term" value="F:uridylyltransferase activity"/>
    <property type="evidence" value="ECO:0007669"/>
    <property type="project" value="InterPro"/>
</dbReference>
<evidence type="ECO:0000313" key="3">
    <source>
        <dbReference type="Ensembl" id="ENSSSUP00005020185.1"/>
    </source>
</evidence>
<proteinExistence type="predicted"/>
<evidence type="ECO:0000256" key="2">
    <source>
        <dbReference type="ARBA" id="ARBA00022695"/>
    </source>
</evidence>
<dbReference type="Pfam" id="PF01704">
    <property type="entry name" value="UDPGP"/>
    <property type="match status" value="1"/>
</dbReference>